<dbReference type="KEGG" id="xfs:D934_07940"/>
<evidence type="ECO:0000313" key="2">
    <source>
        <dbReference type="Proteomes" id="UP000027215"/>
    </source>
</evidence>
<protein>
    <submittedName>
        <fullName evidence="1">Uncharacterized protein</fullName>
    </submittedName>
</protein>
<dbReference type="EMBL" id="CP006696">
    <property type="protein sequence ID" value="AIC11342.1"/>
    <property type="molecule type" value="Genomic_DNA"/>
</dbReference>
<proteinExistence type="predicted"/>
<reference evidence="1 2" key="1">
    <citation type="submission" date="2013-08" db="EMBL/GenBank/DDBJ databases">
        <authorList>
            <person name="Stouthamer R."/>
            <person name="Nunney L."/>
        </authorList>
    </citation>
    <scope>NUCLEOTIDE SEQUENCE [LARGE SCALE GENOMIC DNA]</scope>
    <source>
        <strain evidence="2">ann-1</strain>
    </source>
</reference>
<dbReference type="AlphaFoldDB" id="A0A060HEI1"/>
<accession>A0A060HEI1</accession>
<gene>
    <name evidence="1" type="ORF">D934_07940</name>
</gene>
<name>A0A060HEI1_XYLFS</name>
<evidence type="ECO:0000313" key="1">
    <source>
        <dbReference type="EMBL" id="AIC11342.1"/>
    </source>
</evidence>
<organism evidence="1 2">
    <name type="scientific">Xylella fastidiosa subsp. sandyi Ann-1</name>
    <dbReference type="NCBI Taxonomy" id="155920"/>
    <lineage>
        <taxon>Bacteria</taxon>
        <taxon>Pseudomonadati</taxon>
        <taxon>Pseudomonadota</taxon>
        <taxon>Gammaproteobacteria</taxon>
        <taxon>Lysobacterales</taxon>
        <taxon>Lysobacteraceae</taxon>
        <taxon>Xylella</taxon>
    </lineage>
</organism>
<dbReference type="PATRIC" id="fig|155920.8.peg.1835"/>
<dbReference type="Proteomes" id="UP000027215">
    <property type="component" value="Chromosome"/>
</dbReference>
<sequence length="49" mass="5865">MLAKKTDINLKNKNAPPLFKYDNARNIEKSQHIQLLIFKKLQFTLYFLL</sequence>
<dbReference type="HOGENOM" id="CLU_211130_0_0_6"/>